<reference evidence="2" key="1">
    <citation type="submission" date="2023-12" db="EMBL/GenBank/DDBJ databases">
        <title>Fervidustalea candida gen. nov., sp. nov., a novel member of the family Paenibacillaceae isolated from a geothermal area.</title>
        <authorList>
            <person name="Li W.-J."/>
            <person name="Jiao J.-Y."/>
            <person name="Chen Y."/>
        </authorList>
    </citation>
    <scope>NUCLEOTIDE SEQUENCE</scope>
    <source>
        <strain evidence="2">SYSU GA230002</strain>
    </source>
</reference>
<dbReference type="Proteomes" id="UP001310386">
    <property type="component" value="Unassembled WGS sequence"/>
</dbReference>
<evidence type="ECO:0000256" key="1">
    <source>
        <dbReference type="SAM" id="Phobius"/>
    </source>
</evidence>
<dbReference type="InterPro" id="IPR005226">
    <property type="entry name" value="UPF0014_fam"/>
</dbReference>
<evidence type="ECO:0000313" key="3">
    <source>
        <dbReference type="Proteomes" id="UP001310386"/>
    </source>
</evidence>
<proteinExistence type="predicted"/>
<dbReference type="RefSeq" id="WP_371753541.1">
    <property type="nucleotide sequence ID" value="NZ_JAYJLD010000008.1"/>
</dbReference>
<organism evidence="2 3">
    <name type="scientific">Ferviditalea candida</name>
    <dbReference type="NCBI Taxonomy" id="3108399"/>
    <lineage>
        <taxon>Bacteria</taxon>
        <taxon>Bacillati</taxon>
        <taxon>Bacillota</taxon>
        <taxon>Bacilli</taxon>
        <taxon>Bacillales</taxon>
        <taxon>Paenibacillaceae</taxon>
        <taxon>Ferviditalea</taxon>
    </lineage>
</organism>
<dbReference type="EMBL" id="JAYJLD010000008">
    <property type="protein sequence ID" value="MEB3101422.1"/>
    <property type="molecule type" value="Genomic_DNA"/>
</dbReference>
<comment type="caution">
    <text evidence="2">The sequence shown here is derived from an EMBL/GenBank/DDBJ whole genome shotgun (WGS) entry which is preliminary data.</text>
</comment>
<keyword evidence="1" id="KW-0812">Transmembrane</keyword>
<name>A0ABU5ZGQ6_9BACL</name>
<dbReference type="Pfam" id="PF03649">
    <property type="entry name" value="UPF0014"/>
    <property type="match status" value="1"/>
</dbReference>
<feature type="transmembrane region" description="Helical" evidence="1">
    <location>
        <begin position="50"/>
        <end position="70"/>
    </location>
</feature>
<gene>
    <name evidence="2" type="ORF">VF724_07055</name>
</gene>
<accession>A0ABU5ZGQ6</accession>
<keyword evidence="1" id="KW-0472">Membrane</keyword>
<keyword evidence="1" id="KW-1133">Transmembrane helix</keyword>
<protein>
    <submittedName>
        <fullName evidence="2">ABC transporter permease</fullName>
    </submittedName>
</protein>
<feature type="transmembrane region" description="Helical" evidence="1">
    <location>
        <begin position="20"/>
        <end position="44"/>
    </location>
</feature>
<keyword evidence="3" id="KW-1185">Reference proteome</keyword>
<evidence type="ECO:0000313" key="2">
    <source>
        <dbReference type="EMBL" id="MEB3101422.1"/>
    </source>
</evidence>
<sequence>MIGVATHNASKRGKWLPYAWVRVLIAILATEMITQGLLLGLRIVAPTPQYIIPISGIVGNAMVVSGLLLNRLQSETSAHRQEI</sequence>